<dbReference type="Proteomes" id="UP000015105">
    <property type="component" value="Chromosome 6D"/>
</dbReference>
<reference evidence="2" key="5">
    <citation type="journal article" date="2021" name="G3 (Bethesda)">
        <title>Aegilops tauschii genome assembly Aet v5.0 features greater sequence contiguity and improved annotation.</title>
        <authorList>
            <person name="Wang L."/>
            <person name="Zhu T."/>
            <person name="Rodriguez J.C."/>
            <person name="Deal K.R."/>
            <person name="Dubcovsky J."/>
            <person name="McGuire P.E."/>
            <person name="Lux T."/>
            <person name="Spannagl M."/>
            <person name="Mayer K.F.X."/>
            <person name="Baldrich P."/>
            <person name="Meyers B.C."/>
            <person name="Huo N."/>
            <person name="Gu Y.Q."/>
            <person name="Zhou H."/>
            <person name="Devos K.M."/>
            <person name="Bennetzen J.L."/>
            <person name="Unver T."/>
            <person name="Budak H."/>
            <person name="Gulick P.J."/>
            <person name="Galiba G."/>
            <person name="Kalapos B."/>
            <person name="Nelson D.R."/>
            <person name="Li P."/>
            <person name="You F.M."/>
            <person name="Luo M.C."/>
            <person name="Dvorak J."/>
        </authorList>
    </citation>
    <scope>NUCLEOTIDE SEQUENCE [LARGE SCALE GENOMIC DNA]</scope>
    <source>
        <strain evidence="2">cv. AL8/78</strain>
    </source>
</reference>
<feature type="region of interest" description="Disordered" evidence="1">
    <location>
        <begin position="1"/>
        <end position="111"/>
    </location>
</feature>
<evidence type="ECO:0000313" key="2">
    <source>
        <dbReference type="EnsemblPlants" id="AET6Gv20411600.2"/>
    </source>
</evidence>
<reference evidence="3" key="1">
    <citation type="journal article" date="2014" name="Science">
        <title>Ancient hybridizations among the ancestral genomes of bread wheat.</title>
        <authorList>
            <consortium name="International Wheat Genome Sequencing Consortium,"/>
            <person name="Marcussen T."/>
            <person name="Sandve S.R."/>
            <person name="Heier L."/>
            <person name="Spannagl M."/>
            <person name="Pfeifer M."/>
            <person name="Jakobsen K.S."/>
            <person name="Wulff B.B."/>
            <person name="Steuernagel B."/>
            <person name="Mayer K.F."/>
            <person name="Olsen O.A."/>
        </authorList>
    </citation>
    <scope>NUCLEOTIDE SEQUENCE [LARGE SCALE GENOMIC DNA]</scope>
    <source>
        <strain evidence="3">cv. AL8/78</strain>
    </source>
</reference>
<feature type="compositionally biased region" description="Basic and acidic residues" evidence="1">
    <location>
        <begin position="99"/>
        <end position="111"/>
    </location>
</feature>
<evidence type="ECO:0000256" key="1">
    <source>
        <dbReference type="SAM" id="MobiDB-lite"/>
    </source>
</evidence>
<accession>A0A453NM33</accession>
<keyword evidence="3" id="KW-1185">Reference proteome</keyword>
<protein>
    <submittedName>
        <fullName evidence="2">Uncharacterized protein</fullName>
    </submittedName>
</protein>
<reference evidence="2" key="3">
    <citation type="journal article" date="2017" name="Nature">
        <title>Genome sequence of the progenitor of the wheat D genome Aegilops tauschii.</title>
        <authorList>
            <person name="Luo M.C."/>
            <person name="Gu Y.Q."/>
            <person name="Puiu D."/>
            <person name="Wang H."/>
            <person name="Twardziok S.O."/>
            <person name="Deal K.R."/>
            <person name="Huo N."/>
            <person name="Zhu T."/>
            <person name="Wang L."/>
            <person name="Wang Y."/>
            <person name="McGuire P.E."/>
            <person name="Liu S."/>
            <person name="Long H."/>
            <person name="Ramasamy R.K."/>
            <person name="Rodriguez J.C."/>
            <person name="Van S.L."/>
            <person name="Yuan L."/>
            <person name="Wang Z."/>
            <person name="Xia Z."/>
            <person name="Xiao L."/>
            <person name="Anderson O.D."/>
            <person name="Ouyang S."/>
            <person name="Liang Y."/>
            <person name="Zimin A.V."/>
            <person name="Pertea G."/>
            <person name="Qi P."/>
            <person name="Bennetzen J.L."/>
            <person name="Dai X."/>
            <person name="Dawson M.W."/>
            <person name="Muller H.G."/>
            <person name="Kugler K."/>
            <person name="Rivarola-Duarte L."/>
            <person name="Spannagl M."/>
            <person name="Mayer K.F.X."/>
            <person name="Lu F.H."/>
            <person name="Bevan M.W."/>
            <person name="Leroy P."/>
            <person name="Li P."/>
            <person name="You F.M."/>
            <person name="Sun Q."/>
            <person name="Liu Z."/>
            <person name="Lyons E."/>
            <person name="Wicker T."/>
            <person name="Salzberg S.L."/>
            <person name="Devos K.M."/>
            <person name="Dvorak J."/>
        </authorList>
    </citation>
    <scope>NUCLEOTIDE SEQUENCE [LARGE SCALE GENOMIC DNA]</scope>
    <source>
        <strain evidence="2">cv. AL8/78</strain>
    </source>
</reference>
<dbReference type="Gramene" id="AET6Gv20411600.2">
    <property type="protein sequence ID" value="AET6Gv20411600.2"/>
    <property type="gene ID" value="AET6Gv20411600"/>
</dbReference>
<reference evidence="3" key="2">
    <citation type="journal article" date="2017" name="Nat. Plants">
        <title>The Aegilops tauschii genome reveals multiple impacts of transposons.</title>
        <authorList>
            <person name="Zhao G."/>
            <person name="Zou C."/>
            <person name="Li K."/>
            <person name="Wang K."/>
            <person name="Li T."/>
            <person name="Gao L."/>
            <person name="Zhang X."/>
            <person name="Wang H."/>
            <person name="Yang Z."/>
            <person name="Liu X."/>
            <person name="Jiang W."/>
            <person name="Mao L."/>
            <person name="Kong X."/>
            <person name="Jiao Y."/>
            <person name="Jia J."/>
        </authorList>
    </citation>
    <scope>NUCLEOTIDE SEQUENCE [LARGE SCALE GENOMIC DNA]</scope>
    <source>
        <strain evidence="3">cv. AL8/78</strain>
    </source>
</reference>
<feature type="region of interest" description="Disordered" evidence="1">
    <location>
        <begin position="124"/>
        <end position="180"/>
    </location>
</feature>
<reference evidence="2" key="4">
    <citation type="submission" date="2019-03" db="UniProtKB">
        <authorList>
            <consortium name="EnsemblPlants"/>
        </authorList>
    </citation>
    <scope>IDENTIFICATION</scope>
</reference>
<feature type="compositionally biased region" description="Basic residues" evidence="1">
    <location>
        <begin position="13"/>
        <end position="28"/>
    </location>
</feature>
<dbReference type="EnsemblPlants" id="AET6Gv20411600.2">
    <property type="protein sequence ID" value="AET6Gv20411600.2"/>
    <property type="gene ID" value="AET6Gv20411600"/>
</dbReference>
<dbReference type="AlphaFoldDB" id="A0A453NM33"/>
<proteinExistence type="predicted"/>
<sequence length="203" mass="21809">MHCRGHDPSRPSSRAHAHPRSGPKRRSKAPSEEGELDTTTPIQSPKPRRRSTQPRQAAAELDPVAGHRFRGSTIGSANPPPPRASTATRSPCAAVPQPADEREAAHGRDGLGNRIVQLLQIGGGHIDEGEERDGVNGTNAMGWEGGGGSEGLVVCAGATDRKKSRKKREPDPLTSSRMSHAFHCSFVTSFEDVRGSTFEKEQR</sequence>
<organism evidence="2 3">
    <name type="scientific">Aegilops tauschii subsp. strangulata</name>
    <name type="common">Goatgrass</name>
    <dbReference type="NCBI Taxonomy" id="200361"/>
    <lineage>
        <taxon>Eukaryota</taxon>
        <taxon>Viridiplantae</taxon>
        <taxon>Streptophyta</taxon>
        <taxon>Embryophyta</taxon>
        <taxon>Tracheophyta</taxon>
        <taxon>Spermatophyta</taxon>
        <taxon>Magnoliopsida</taxon>
        <taxon>Liliopsida</taxon>
        <taxon>Poales</taxon>
        <taxon>Poaceae</taxon>
        <taxon>BOP clade</taxon>
        <taxon>Pooideae</taxon>
        <taxon>Triticodae</taxon>
        <taxon>Triticeae</taxon>
        <taxon>Triticinae</taxon>
        <taxon>Aegilops</taxon>
    </lineage>
</organism>
<evidence type="ECO:0000313" key="3">
    <source>
        <dbReference type="Proteomes" id="UP000015105"/>
    </source>
</evidence>
<name>A0A453NM33_AEGTS</name>